<protein>
    <submittedName>
        <fullName evidence="2">Uncharacterized protein</fullName>
    </submittedName>
</protein>
<keyword evidence="1" id="KW-1133">Transmembrane helix</keyword>
<keyword evidence="3" id="KW-1185">Reference proteome</keyword>
<comment type="caution">
    <text evidence="2">The sequence shown here is derived from an EMBL/GenBank/DDBJ whole genome shotgun (WGS) entry which is preliminary data.</text>
</comment>
<gene>
    <name evidence="2" type="ORF">HK097_010860</name>
</gene>
<proteinExistence type="predicted"/>
<keyword evidence="1" id="KW-0472">Membrane</keyword>
<organism evidence="2 3">
    <name type="scientific">Rhizophlyctis rosea</name>
    <dbReference type="NCBI Taxonomy" id="64517"/>
    <lineage>
        <taxon>Eukaryota</taxon>
        <taxon>Fungi</taxon>
        <taxon>Fungi incertae sedis</taxon>
        <taxon>Chytridiomycota</taxon>
        <taxon>Chytridiomycota incertae sedis</taxon>
        <taxon>Chytridiomycetes</taxon>
        <taxon>Rhizophlyctidales</taxon>
        <taxon>Rhizophlyctidaceae</taxon>
        <taxon>Rhizophlyctis</taxon>
    </lineage>
</organism>
<sequence>MPVFDIMHKVDTYPNFILPTIPEHRSVLLNNIRTHLHKENNVPQEELTFIHPEGCHLRTTGGDVLTLDDIKQLLDKTLIQVVPIESDSETDQQPRNRQHHRRRPRTRFVTADIILLVIKLIICIIIVVVSAHQFRCALDKKDTAPAFYEKVLLGCSLSPGLATGWILDFIFYVLRGKVRRPVVKLLEKLIDIVDEHLCTKWVGM</sequence>
<dbReference type="EMBL" id="JADGJD010000844">
    <property type="protein sequence ID" value="KAJ3048122.1"/>
    <property type="molecule type" value="Genomic_DNA"/>
</dbReference>
<reference evidence="2" key="1">
    <citation type="submission" date="2020-05" db="EMBL/GenBank/DDBJ databases">
        <title>Phylogenomic resolution of chytrid fungi.</title>
        <authorList>
            <person name="Stajich J.E."/>
            <person name="Amses K."/>
            <person name="Simmons R."/>
            <person name="Seto K."/>
            <person name="Myers J."/>
            <person name="Bonds A."/>
            <person name="Quandt C.A."/>
            <person name="Barry K."/>
            <person name="Liu P."/>
            <person name="Grigoriev I."/>
            <person name="Longcore J.E."/>
            <person name="James T.Y."/>
        </authorList>
    </citation>
    <scope>NUCLEOTIDE SEQUENCE</scope>
    <source>
        <strain evidence="2">JEL0318</strain>
    </source>
</reference>
<keyword evidence="1" id="KW-0812">Transmembrane</keyword>
<feature type="transmembrane region" description="Helical" evidence="1">
    <location>
        <begin position="108"/>
        <end position="131"/>
    </location>
</feature>
<feature type="transmembrane region" description="Helical" evidence="1">
    <location>
        <begin position="151"/>
        <end position="174"/>
    </location>
</feature>
<evidence type="ECO:0000313" key="3">
    <source>
        <dbReference type="Proteomes" id="UP001212841"/>
    </source>
</evidence>
<dbReference type="Proteomes" id="UP001212841">
    <property type="component" value="Unassembled WGS sequence"/>
</dbReference>
<name>A0AAD5X2U0_9FUNG</name>
<accession>A0AAD5X2U0</accession>
<evidence type="ECO:0000256" key="1">
    <source>
        <dbReference type="SAM" id="Phobius"/>
    </source>
</evidence>
<dbReference type="AlphaFoldDB" id="A0AAD5X2U0"/>
<evidence type="ECO:0000313" key="2">
    <source>
        <dbReference type="EMBL" id="KAJ3048122.1"/>
    </source>
</evidence>